<dbReference type="OrthoDB" id="3357846at2759"/>
<comment type="caution">
    <text evidence="8">The sequence shown here is derived from an EMBL/GenBank/DDBJ whole genome shotgun (WGS) entry which is preliminary data.</text>
</comment>
<feature type="transmembrane region" description="Helical" evidence="6">
    <location>
        <begin position="383"/>
        <end position="412"/>
    </location>
</feature>
<feature type="domain" description="Major facilitator superfamily (MFS) profile" evidence="7">
    <location>
        <begin position="46"/>
        <end position="475"/>
    </location>
</feature>
<protein>
    <recommendedName>
        <fullName evidence="7">Major facilitator superfamily (MFS) profile domain-containing protein</fullName>
    </recommendedName>
</protein>
<dbReference type="PANTHER" id="PTHR23502:SF51">
    <property type="entry name" value="QUINIDINE RESISTANCE PROTEIN 1-RELATED"/>
    <property type="match status" value="1"/>
</dbReference>
<evidence type="ECO:0000313" key="8">
    <source>
        <dbReference type="EMBL" id="KAJ2755726.1"/>
    </source>
</evidence>
<sequence>MANTVPETVASQSLDIKSLSEEPHIELTGQAGVPYSPFSARTRAMIVIITALTGLVSPLSANMYYPSIQKVRDDLHATQSSITWTVTAYIIAMAVFPLIWSNLADQFGRRPIYALSMLVYTCGSMGCALSHSLTALIASRVVQSAGASAVQGAGAGTISDIYPREKRGTALGIYYLGPLLGPCLGPLIGGYIGQSAGWRWVFWVLAIWGGIMLLLAVFVLPETHRRLVAAKHTIEQVNIPPPLSLKSNNPLLDIATVRYPVVALTMLHFAMIFGAYFTNATGLPLAFENIYGLSQGISGVCFLPSGVGCIIGSLTGGRITDILLLRRGFALQAKTESKSEAGLAVGSAKVPAEARLGAMWVGTGLFLCALIASGWILEHQLALAGFLAVQFFIGAGMAFTFQCLGGYLIDIFPTSSARITGVQNFWRSAWAATIVQLFPTMLENIGWGWSYSIMFFITLSSFALIQVVVFRGSTLRQNYGPVE</sequence>
<feature type="transmembrane region" description="Helical" evidence="6">
    <location>
        <begin position="448"/>
        <end position="470"/>
    </location>
</feature>
<dbReference type="Gene3D" id="1.20.1720.10">
    <property type="entry name" value="Multidrug resistance protein D"/>
    <property type="match status" value="1"/>
</dbReference>
<dbReference type="FunFam" id="1.20.1720.10:FF:000009">
    <property type="entry name" value="MFS multidrug transporter"/>
    <property type="match status" value="1"/>
</dbReference>
<evidence type="ECO:0000256" key="5">
    <source>
        <dbReference type="ARBA" id="ARBA00023136"/>
    </source>
</evidence>
<name>A0A9W8GZ07_9FUNG</name>
<evidence type="ECO:0000259" key="7">
    <source>
        <dbReference type="PROSITE" id="PS50850"/>
    </source>
</evidence>
<evidence type="ECO:0000256" key="3">
    <source>
        <dbReference type="ARBA" id="ARBA00022692"/>
    </source>
</evidence>
<feature type="transmembrane region" description="Helical" evidence="6">
    <location>
        <begin position="44"/>
        <end position="61"/>
    </location>
</feature>
<dbReference type="Pfam" id="PF07690">
    <property type="entry name" value="MFS_1"/>
    <property type="match status" value="1"/>
</dbReference>
<dbReference type="GO" id="GO:0022857">
    <property type="term" value="F:transmembrane transporter activity"/>
    <property type="evidence" value="ECO:0007669"/>
    <property type="project" value="InterPro"/>
</dbReference>
<comment type="subcellular location">
    <subcellularLocation>
        <location evidence="1">Membrane</location>
        <topology evidence="1">Multi-pass membrane protein</topology>
    </subcellularLocation>
</comment>
<keyword evidence="5 6" id="KW-0472">Membrane</keyword>
<feature type="transmembrane region" description="Helical" evidence="6">
    <location>
        <begin position="200"/>
        <end position="221"/>
    </location>
</feature>
<feature type="transmembrane region" description="Helical" evidence="6">
    <location>
        <begin position="357"/>
        <end position="377"/>
    </location>
</feature>
<dbReference type="AlphaFoldDB" id="A0A9W8GZ07"/>
<keyword evidence="3 6" id="KW-0812">Transmembrane</keyword>
<dbReference type="EMBL" id="JANBUH010000050">
    <property type="protein sequence ID" value="KAJ2755726.1"/>
    <property type="molecule type" value="Genomic_DNA"/>
</dbReference>
<dbReference type="PANTHER" id="PTHR23502">
    <property type="entry name" value="MAJOR FACILITATOR SUPERFAMILY"/>
    <property type="match status" value="1"/>
</dbReference>
<proteinExistence type="predicted"/>
<dbReference type="GO" id="GO:0005886">
    <property type="term" value="C:plasma membrane"/>
    <property type="evidence" value="ECO:0007669"/>
    <property type="project" value="TreeGrafter"/>
</dbReference>
<reference evidence="8" key="1">
    <citation type="submission" date="2022-07" db="EMBL/GenBank/DDBJ databases">
        <title>Phylogenomic reconstructions and comparative analyses of Kickxellomycotina fungi.</title>
        <authorList>
            <person name="Reynolds N.K."/>
            <person name="Stajich J.E."/>
            <person name="Barry K."/>
            <person name="Grigoriev I.V."/>
            <person name="Crous P."/>
            <person name="Smith M.E."/>
        </authorList>
    </citation>
    <scope>NUCLEOTIDE SEQUENCE</scope>
    <source>
        <strain evidence="8">BCRC 34297</strain>
    </source>
</reference>
<dbReference type="Proteomes" id="UP001140011">
    <property type="component" value="Unassembled WGS sequence"/>
</dbReference>
<dbReference type="PROSITE" id="PS50850">
    <property type="entry name" value="MFS"/>
    <property type="match status" value="1"/>
</dbReference>
<feature type="transmembrane region" description="Helical" evidence="6">
    <location>
        <begin position="297"/>
        <end position="317"/>
    </location>
</feature>
<accession>A0A9W8GZ07</accession>
<evidence type="ECO:0000256" key="1">
    <source>
        <dbReference type="ARBA" id="ARBA00004141"/>
    </source>
</evidence>
<organism evidence="8 9">
    <name type="scientific">Coemansia pectinata</name>
    <dbReference type="NCBI Taxonomy" id="1052879"/>
    <lineage>
        <taxon>Eukaryota</taxon>
        <taxon>Fungi</taxon>
        <taxon>Fungi incertae sedis</taxon>
        <taxon>Zoopagomycota</taxon>
        <taxon>Kickxellomycotina</taxon>
        <taxon>Kickxellomycetes</taxon>
        <taxon>Kickxellales</taxon>
        <taxon>Kickxellaceae</taxon>
        <taxon>Coemansia</taxon>
    </lineage>
</organism>
<evidence type="ECO:0000256" key="2">
    <source>
        <dbReference type="ARBA" id="ARBA00022448"/>
    </source>
</evidence>
<dbReference type="InterPro" id="IPR036259">
    <property type="entry name" value="MFS_trans_sf"/>
</dbReference>
<gene>
    <name evidence="8" type="ORF">GGI19_001397</name>
</gene>
<dbReference type="SUPFAM" id="SSF103473">
    <property type="entry name" value="MFS general substrate transporter"/>
    <property type="match status" value="1"/>
</dbReference>
<keyword evidence="2" id="KW-0813">Transport</keyword>
<evidence type="ECO:0000256" key="6">
    <source>
        <dbReference type="SAM" id="Phobius"/>
    </source>
</evidence>
<dbReference type="InterPro" id="IPR011701">
    <property type="entry name" value="MFS"/>
</dbReference>
<keyword evidence="4 6" id="KW-1133">Transmembrane helix</keyword>
<evidence type="ECO:0000256" key="4">
    <source>
        <dbReference type="ARBA" id="ARBA00022989"/>
    </source>
</evidence>
<keyword evidence="9" id="KW-1185">Reference proteome</keyword>
<feature type="transmembrane region" description="Helical" evidence="6">
    <location>
        <begin position="256"/>
        <end position="277"/>
    </location>
</feature>
<evidence type="ECO:0000313" key="9">
    <source>
        <dbReference type="Proteomes" id="UP001140011"/>
    </source>
</evidence>
<feature type="transmembrane region" description="Helical" evidence="6">
    <location>
        <begin position="173"/>
        <end position="194"/>
    </location>
</feature>
<dbReference type="InterPro" id="IPR020846">
    <property type="entry name" value="MFS_dom"/>
</dbReference>
<feature type="transmembrane region" description="Helical" evidence="6">
    <location>
        <begin position="82"/>
        <end position="100"/>
    </location>
</feature>